<feature type="chain" id="PRO_5001725141" evidence="3">
    <location>
        <begin position="27"/>
        <end position="325"/>
    </location>
</feature>
<protein>
    <submittedName>
        <fullName evidence="5">Gamma-hemolysin component B</fullName>
    </submittedName>
</protein>
<dbReference type="GO" id="GO:0005576">
    <property type="term" value="C:extracellular region"/>
    <property type="evidence" value="ECO:0007669"/>
    <property type="project" value="InterPro"/>
</dbReference>
<feature type="signal peptide" evidence="3">
    <location>
        <begin position="1"/>
        <end position="26"/>
    </location>
</feature>
<dbReference type="InterPro" id="IPR016183">
    <property type="entry name" value="Leukocidin/Hemolysin_toxin"/>
</dbReference>
<dbReference type="Pfam" id="PF07968">
    <property type="entry name" value="Leukocidin"/>
    <property type="match status" value="1"/>
</dbReference>
<dbReference type="InterPro" id="IPR003963">
    <property type="entry name" value="Bi-component_toxin_staph"/>
</dbReference>
<sequence length="325" mass="36836">MKMNNIVKSSVATSMALLLLSNTANAEGKITPVNIKKVDDKVTLYKTTATADSDKFNISQILTFNFIKDKSYDKDTLVLKATGNINSGYERPNPKDYDFSKIYWGAKYNVSISSQSNDSVNVVDYAPKNQNEEFQVQNTLGYTFGGDISISNGLSGGLNGNTAFSETINYKQESYRTTLSRNTNYKNVGWGVEAHKIMNNGWGPYGRDSFHPTYGNELFLAGRQSSANAGQNFIAQHQMPLLSRSNFNPEFLSVLSHRQDGAKKSKLTVTYQREMDLYQIRWNGFYWAGANYKNYKTRTFKSTYEIDWENHKVKLLDTKETENNK</sequence>
<dbReference type="RefSeq" id="WP_047529858.1">
    <property type="nucleotide sequence ID" value="NZ_CCEH01000005.1"/>
</dbReference>
<evidence type="ECO:0000256" key="3">
    <source>
        <dbReference type="SAM" id="SignalP"/>
    </source>
</evidence>
<comment type="similarity">
    <text evidence="1">Belongs to the aerolysin family.</text>
</comment>
<dbReference type="Proteomes" id="UP000044616">
    <property type="component" value="Unassembled WGS sequence"/>
</dbReference>
<feature type="domain" description="Leukocidin/Hemolysin toxin" evidence="4">
    <location>
        <begin position="60"/>
        <end position="310"/>
    </location>
</feature>
<proteinExistence type="inferred from homology"/>
<dbReference type="EMBL" id="CCEH01000005">
    <property type="protein sequence ID" value="CDR27699.1"/>
    <property type="molecule type" value="Genomic_DNA"/>
</dbReference>
<dbReference type="GO" id="GO:0051715">
    <property type="term" value="P:cytolysis in another organism"/>
    <property type="evidence" value="ECO:0007669"/>
    <property type="project" value="InterPro"/>
</dbReference>
<dbReference type="PRINTS" id="PR01468">
    <property type="entry name" value="BICOMPNTOXIN"/>
</dbReference>
<evidence type="ECO:0000256" key="1">
    <source>
        <dbReference type="ARBA" id="ARBA00009831"/>
    </source>
</evidence>
<dbReference type="AlphaFoldDB" id="A0A077UGU1"/>
<dbReference type="SUPFAM" id="SSF56959">
    <property type="entry name" value="Leukocidin-like"/>
    <property type="match status" value="1"/>
</dbReference>
<organism evidence="5 6">
    <name type="scientific">Staphylococcus schweitzeri</name>
    <dbReference type="NCBI Taxonomy" id="1654388"/>
    <lineage>
        <taxon>Bacteria</taxon>
        <taxon>Bacillati</taxon>
        <taxon>Bacillota</taxon>
        <taxon>Bacilli</taxon>
        <taxon>Bacillales</taxon>
        <taxon>Staphylococcaceae</taxon>
        <taxon>Staphylococcus</taxon>
    </lineage>
</organism>
<dbReference type="NCBIfam" id="TIGR01002">
    <property type="entry name" value="hlyII"/>
    <property type="match status" value="1"/>
</dbReference>
<name>A0A077UGU1_9STAP</name>
<evidence type="ECO:0000313" key="5">
    <source>
        <dbReference type="EMBL" id="CDR27699.1"/>
    </source>
</evidence>
<gene>
    <name evidence="5" type="primary">hlgB</name>
    <name evidence="5" type="ORF">ERS140147_00809</name>
</gene>
<dbReference type="InterPro" id="IPR036435">
    <property type="entry name" value="Leukocidin/porin_MspA_sf"/>
</dbReference>
<evidence type="ECO:0000259" key="4">
    <source>
        <dbReference type="Pfam" id="PF07968"/>
    </source>
</evidence>
<keyword evidence="2 3" id="KW-0732">Signal</keyword>
<accession>A0A077UGU1</accession>
<evidence type="ECO:0000256" key="2">
    <source>
        <dbReference type="ARBA" id="ARBA00022729"/>
    </source>
</evidence>
<dbReference type="Gene3D" id="2.70.240.10">
    <property type="entry name" value="Leukocidin/porin MspA"/>
    <property type="match status" value="1"/>
</dbReference>
<reference evidence="5 6" key="1">
    <citation type="submission" date="2014-05" db="EMBL/GenBank/DDBJ databases">
        <authorList>
            <person name="Aslett A.Martin."/>
            <person name="De Silva Nishadi"/>
        </authorList>
    </citation>
    <scope>NUCLEOTIDE SEQUENCE [LARGE SCALE GENOMIC DNA]</scope>
</reference>
<evidence type="ECO:0000313" key="6">
    <source>
        <dbReference type="Proteomes" id="UP000044616"/>
    </source>
</evidence>